<sequence length="469" mass="54507">MTSLNEPSVDFHLKLNQQQFNIPSELLKRNWDKCNKLYSSYSQELQEQFGVLETLLEDPANDEKSIEKLNDIINTVGVLQKRLTHLHDYEMKILNRIEKRVAYFKEFQRFKDESNNDGILKWYKSYTDILISDYLVRHGSNFTNCNDNEGKVNPGIEFIRNRGLEDLIDYEILVESNKISIELLANKNLGPLLEWIENNQDYLVKKGSHLQFQALLQQYIELVRSSDYRGAIRCFQKHLFKFVDVYPMELKLAAGILAFFKSCLSDAKEDEMDNGQRLFQSYFRKPMYKTTPLSSLSANNVVRNAELHRYGPLLSSERWESLNEMFLHEFYSLYKISYHDPLLIYVSLGISSLKTKDCGHTLSNQLIPHSNVDLNEYVKSNVVNTDCPVCNPDIHPLSENLPYAHHVQSSLFENPIMLPNGNIYDSDKLVLLSKKLNKLGYTNLNDNQVMDPIDKSIYSVTDFITMYPT</sequence>
<keyword evidence="3" id="KW-0963">Cytoplasm</keyword>
<name>A0ABX6F2Y0_KLUMA</name>
<dbReference type="InterPro" id="IPR024964">
    <property type="entry name" value="CTLH/CRA"/>
</dbReference>
<dbReference type="InterPro" id="IPR045098">
    <property type="entry name" value="Fyv10_fam"/>
</dbReference>
<dbReference type="Proteomes" id="UP000422736">
    <property type="component" value="Chromosome 8"/>
</dbReference>
<comment type="similarity">
    <text evidence="2">Belongs to the FYV10 family.</text>
</comment>
<evidence type="ECO:0000256" key="1">
    <source>
        <dbReference type="ARBA" id="ARBA00004496"/>
    </source>
</evidence>
<dbReference type="InterPro" id="IPR044063">
    <property type="entry name" value="ZF_RING_GID"/>
</dbReference>
<evidence type="ECO:0000313" key="11">
    <source>
        <dbReference type="Proteomes" id="UP000422736"/>
    </source>
</evidence>
<dbReference type="PROSITE" id="PS51867">
    <property type="entry name" value="ZF_RING_GID"/>
    <property type="match status" value="1"/>
</dbReference>
<evidence type="ECO:0000259" key="9">
    <source>
        <dbReference type="PROSITE" id="PS51867"/>
    </source>
</evidence>
<gene>
    <name evidence="10" type="primary">FYV10</name>
    <name evidence="10" type="ORF">FIM1_4920</name>
</gene>
<keyword evidence="11" id="KW-1185">Reference proteome</keyword>
<evidence type="ECO:0000256" key="6">
    <source>
        <dbReference type="ARBA" id="ARBA00022833"/>
    </source>
</evidence>
<organism evidence="10 11">
    <name type="scientific">Kluyveromyces marxianus</name>
    <name type="common">Yeast</name>
    <name type="synonym">Candida kefyr</name>
    <dbReference type="NCBI Taxonomy" id="4911"/>
    <lineage>
        <taxon>Eukaryota</taxon>
        <taxon>Fungi</taxon>
        <taxon>Dikarya</taxon>
        <taxon>Ascomycota</taxon>
        <taxon>Saccharomycotina</taxon>
        <taxon>Saccharomycetes</taxon>
        <taxon>Saccharomycetales</taxon>
        <taxon>Saccharomycetaceae</taxon>
        <taxon>Kluyveromyces</taxon>
    </lineage>
</organism>
<accession>A0ABX6F2Y0</accession>
<evidence type="ECO:0000256" key="5">
    <source>
        <dbReference type="ARBA" id="ARBA00022771"/>
    </source>
</evidence>
<evidence type="ECO:0000259" key="8">
    <source>
        <dbReference type="PROSITE" id="PS50897"/>
    </source>
</evidence>
<protein>
    <submittedName>
        <fullName evidence="10">Protein FYV10</fullName>
    </submittedName>
</protein>
<evidence type="ECO:0000256" key="4">
    <source>
        <dbReference type="ARBA" id="ARBA00022723"/>
    </source>
</evidence>
<evidence type="ECO:0000256" key="3">
    <source>
        <dbReference type="ARBA" id="ARBA00022490"/>
    </source>
</evidence>
<dbReference type="SMART" id="SM00668">
    <property type="entry name" value="CTLH"/>
    <property type="match status" value="1"/>
</dbReference>
<evidence type="ECO:0000256" key="2">
    <source>
        <dbReference type="ARBA" id="ARBA00010615"/>
    </source>
</evidence>
<feature type="domain" description="CTLH" evidence="8">
    <location>
        <begin position="172"/>
        <end position="230"/>
    </location>
</feature>
<dbReference type="InterPro" id="IPR006595">
    <property type="entry name" value="CTLH_C"/>
</dbReference>
<feature type="zinc finger region" description="RING-Gid-type" evidence="7">
    <location>
        <begin position="387"/>
        <end position="454"/>
    </location>
</feature>
<dbReference type="PANTHER" id="PTHR12170:SF2">
    <property type="entry name" value="E3 UBIQUITIN-PROTEIN TRANSFERASE MAEA"/>
    <property type="match status" value="1"/>
</dbReference>
<feature type="domain" description="RING-Gid-type" evidence="9">
    <location>
        <begin position="387"/>
        <end position="454"/>
    </location>
</feature>
<dbReference type="EMBL" id="CP015060">
    <property type="protein sequence ID" value="QGN17713.1"/>
    <property type="molecule type" value="Genomic_DNA"/>
</dbReference>
<evidence type="ECO:0000256" key="7">
    <source>
        <dbReference type="PROSITE-ProRule" id="PRU01215"/>
    </source>
</evidence>
<reference evidence="10 11" key="2">
    <citation type="submission" date="2019-11" db="EMBL/GenBank/DDBJ databases">
        <authorList>
            <person name="Lu H."/>
        </authorList>
    </citation>
    <scope>NUCLEOTIDE SEQUENCE [LARGE SCALE GENOMIC DNA]</scope>
    <source>
        <strain evidence="10 11">FIM1</strain>
    </source>
</reference>
<proteinExistence type="inferred from homology"/>
<reference evidence="10 11" key="1">
    <citation type="submission" date="2016-03" db="EMBL/GenBank/DDBJ databases">
        <title>How can Kluyveromyces marxianus grow so fast - potential evolutionary course in Saccharomyces Complex revealed by comparative genomics.</title>
        <authorList>
            <person name="Mo W."/>
            <person name="Lu W."/>
            <person name="Yang X."/>
            <person name="Qi J."/>
            <person name="Lv H."/>
        </authorList>
    </citation>
    <scope>NUCLEOTIDE SEQUENCE [LARGE SCALE GENOMIC DNA]</scope>
    <source>
        <strain evidence="10 11">FIM1</strain>
    </source>
</reference>
<dbReference type="Pfam" id="PF10607">
    <property type="entry name" value="CTLH"/>
    <property type="match status" value="1"/>
</dbReference>
<keyword evidence="6" id="KW-0862">Zinc</keyword>
<dbReference type="PROSITE" id="PS50897">
    <property type="entry name" value="CTLH"/>
    <property type="match status" value="1"/>
</dbReference>
<keyword evidence="5 7" id="KW-0863">Zinc-finger</keyword>
<comment type="subcellular location">
    <subcellularLocation>
        <location evidence="1">Cytoplasm</location>
    </subcellularLocation>
</comment>
<dbReference type="PANTHER" id="PTHR12170">
    <property type="entry name" value="MACROPHAGE ERYTHROBLAST ATTACHER-RELATED"/>
    <property type="match status" value="1"/>
</dbReference>
<keyword evidence="4" id="KW-0479">Metal-binding</keyword>
<evidence type="ECO:0000313" key="10">
    <source>
        <dbReference type="EMBL" id="QGN17713.1"/>
    </source>
</evidence>